<accession>A0AAI8YKT9</accession>
<sequence length="252" mass="27909">MADKKKRNADVLLARKLLGCASFLNLRLWTEDSYHMGLPLGVATTWQAREVELHIHKILNPVSDHHDLYKQGEIADGAADSDAAFWPDFMKLAPKLCRFAITPTLRSIIMANFPTLCSTSAAPRPTSPLLARPEWGRFRTSSTLLIESVTHRYVNLQVHLNDTTKRGGKNSKGGSNKDYLGQFGFKAPDSIAGVLISQTRAAKVNLAAYETTIAAAFMKSFETTMKQAATTEGQKKAKVVLIWNTHVGLYNY</sequence>
<protein>
    <submittedName>
        <fullName evidence="1">Uu.00g134280.m01.CDS01</fullName>
    </submittedName>
</protein>
<gene>
    <name evidence="1" type="ORF">KHLLAP_LOCUS8870</name>
</gene>
<proteinExistence type="predicted"/>
<dbReference type="EMBL" id="CAUWAG010000011">
    <property type="protein sequence ID" value="CAJ2508402.1"/>
    <property type="molecule type" value="Genomic_DNA"/>
</dbReference>
<dbReference type="AlphaFoldDB" id="A0AAI8YKT9"/>
<reference evidence="1" key="1">
    <citation type="submission" date="2023-10" db="EMBL/GenBank/DDBJ databases">
        <authorList>
            <person name="Hackl T."/>
        </authorList>
    </citation>
    <scope>NUCLEOTIDE SEQUENCE</scope>
</reference>
<name>A0AAI8YKT9_9PEZI</name>
<dbReference type="Proteomes" id="UP001295740">
    <property type="component" value="Unassembled WGS sequence"/>
</dbReference>
<keyword evidence="2" id="KW-1185">Reference proteome</keyword>
<evidence type="ECO:0000313" key="2">
    <source>
        <dbReference type="Proteomes" id="UP001295740"/>
    </source>
</evidence>
<organism evidence="1 2">
    <name type="scientific">Anthostomella pinea</name>
    <dbReference type="NCBI Taxonomy" id="933095"/>
    <lineage>
        <taxon>Eukaryota</taxon>
        <taxon>Fungi</taxon>
        <taxon>Dikarya</taxon>
        <taxon>Ascomycota</taxon>
        <taxon>Pezizomycotina</taxon>
        <taxon>Sordariomycetes</taxon>
        <taxon>Xylariomycetidae</taxon>
        <taxon>Xylariales</taxon>
        <taxon>Xylariaceae</taxon>
        <taxon>Anthostomella</taxon>
    </lineage>
</organism>
<comment type="caution">
    <text evidence="1">The sequence shown here is derived from an EMBL/GenBank/DDBJ whole genome shotgun (WGS) entry which is preliminary data.</text>
</comment>
<evidence type="ECO:0000313" key="1">
    <source>
        <dbReference type="EMBL" id="CAJ2508402.1"/>
    </source>
</evidence>